<keyword evidence="3" id="KW-1185">Reference proteome</keyword>
<dbReference type="EMBL" id="BJXA01000080">
    <property type="protein sequence ID" value="GEM42903.1"/>
    <property type="molecule type" value="Genomic_DNA"/>
</dbReference>
<evidence type="ECO:0000313" key="3">
    <source>
        <dbReference type="Proteomes" id="UP000321424"/>
    </source>
</evidence>
<feature type="compositionally biased region" description="Low complexity" evidence="1">
    <location>
        <begin position="13"/>
        <end position="23"/>
    </location>
</feature>
<evidence type="ECO:0000256" key="1">
    <source>
        <dbReference type="SAM" id="MobiDB-lite"/>
    </source>
</evidence>
<dbReference type="AlphaFoldDB" id="A0A511MQN5"/>
<sequence length="77" mass="7845">MRCTVERGRPVRSDSPSRVSVGVAPSKASSINVIRSIMETGGWDGRAGTGADPAHNSPDSGGVTASTAMAHLHCVLA</sequence>
<feature type="compositionally biased region" description="Basic and acidic residues" evidence="1">
    <location>
        <begin position="1"/>
        <end position="12"/>
    </location>
</feature>
<reference evidence="2 3" key="1">
    <citation type="submission" date="2019-07" db="EMBL/GenBank/DDBJ databases">
        <title>Whole genome shotgun sequence of Nocardia ninae NBRC 108245.</title>
        <authorList>
            <person name="Hosoyama A."/>
            <person name="Uohara A."/>
            <person name="Ohji S."/>
            <person name="Ichikawa N."/>
        </authorList>
    </citation>
    <scope>NUCLEOTIDE SEQUENCE [LARGE SCALE GENOMIC DNA]</scope>
    <source>
        <strain evidence="2 3">NBRC 108245</strain>
    </source>
</reference>
<gene>
    <name evidence="2" type="ORF">NN4_74220</name>
</gene>
<protein>
    <submittedName>
        <fullName evidence="2">Uncharacterized protein</fullName>
    </submittedName>
</protein>
<dbReference type="Proteomes" id="UP000321424">
    <property type="component" value="Unassembled WGS sequence"/>
</dbReference>
<feature type="region of interest" description="Disordered" evidence="1">
    <location>
        <begin position="44"/>
        <end position="63"/>
    </location>
</feature>
<evidence type="ECO:0000313" key="2">
    <source>
        <dbReference type="EMBL" id="GEM42903.1"/>
    </source>
</evidence>
<name>A0A511MQN5_9NOCA</name>
<feature type="region of interest" description="Disordered" evidence="1">
    <location>
        <begin position="1"/>
        <end position="23"/>
    </location>
</feature>
<organism evidence="2 3">
    <name type="scientific">Nocardia ninae NBRC 108245</name>
    <dbReference type="NCBI Taxonomy" id="1210091"/>
    <lineage>
        <taxon>Bacteria</taxon>
        <taxon>Bacillati</taxon>
        <taxon>Actinomycetota</taxon>
        <taxon>Actinomycetes</taxon>
        <taxon>Mycobacteriales</taxon>
        <taxon>Nocardiaceae</taxon>
        <taxon>Nocardia</taxon>
    </lineage>
</organism>
<proteinExistence type="predicted"/>
<accession>A0A511MQN5</accession>
<comment type="caution">
    <text evidence="2">The sequence shown here is derived from an EMBL/GenBank/DDBJ whole genome shotgun (WGS) entry which is preliminary data.</text>
</comment>